<comment type="caution">
    <text evidence="1">The sequence shown here is derived from an EMBL/GenBank/DDBJ whole genome shotgun (WGS) entry which is preliminary data.</text>
</comment>
<evidence type="ECO:0000313" key="1">
    <source>
        <dbReference type="EMBL" id="GBM45693.1"/>
    </source>
</evidence>
<gene>
    <name evidence="1" type="ORF">AVEN_267945_1</name>
</gene>
<proteinExistence type="predicted"/>
<dbReference type="Proteomes" id="UP000499080">
    <property type="component" value="Unassembled WGS sequence"/>
</dbReference>
<organism evidence="1 2">
    <name type="scientific">Araneus ventricosus</name>
    <name type="common">Orbweaver spider</name>
    <name type="synonym">Epeira ventricosa</name>
    <dbReference type="NCBI Taxonomy" id="182803"/>
    <lineage>
        <taxon>Eukaryota</taxon>
        <taxon>Metazoa</taxon>
        <taxon>Ecdysozoa</taxon>
        <taxon>Arthropoda</taxon>
        <taxon>Chelicerata</taxon>
        <taxon>Arachnida</taxon>
        <taxon>Araneae</taxon>
        <taxon>Araneomorphae</taxon>
        <taxon>Entelegynae</taxon>
        <taxon>Araneoidea</taxon>
        <taxon>Araneidae</taxon>
        <taxon>Araneus</taxon>
    </lineage>
</organism>
<protein>
    <submittedName>
        <fullName evidence="1">Uncharacterized protein</fullName>
    </submittedName>
</protein>
<reference evidence="1 2" key="1">
    <citation type="journal article" date="2019" name="Sci. Rep.">
        <title>Orb-weaving spider Araneus ventricosus genome elucidates the spidroin gene catalogue.</title>
        <authorList>
            <person name="Kono N."/>
            <person name="Nakamura H."/>
            <person name="Ohtoshi R."/>
            <person name="Moran D.A.P."/>
            <person name="Shinohara A."/>
            <person name="Yoshida Y."/>
            <person name="Fujiwara M."/>
            <person name="Mori M."/>
            <person name="Tomita M."/>
            <person name="Arakawa K."/>
        </authorList>
    </citation>
    <scope>NUCLEOTIDE SEQUENCE [LARGE SCALE GENOMIC DNA]</scope>
</reference>
<keyword evidence="2" id="KW-1185">Reference proteome</keyword>
<dbReference type="EMBL" id="BGPR01097475">
    <property type="protein sequence ID" value="GBM45693.1"/>
    <property type="molecule type" value="Genomic_DNA"/>
</dbReference>
<accession>A0A4Y2FWL0</accession>
<evidence type="ECO:0000313" key="2">
    <source>
        <dbReference type="Proteomes" id="UP000499080"/>
    </source>
</evidence>
<dbReference type="AlphaFoldDB" id="A0A4Y2FWL0"/>
<sequence length="97" mass="10713">MSPSPSPLSPAHAADVEEAACQHVYMAPPSAETRYSARAMPAEECAQSVAWQRLCFLPERGARAGYRDAMMRASARQPLIRRLVFVFAIFRFIAAPC</sequence>
<name>A0A4Y2FWL0_ARAVE</name>